<evidence type="ECO:0000313" key="4">
    <source>
        <dbReference type="Proteomes" id="UP000221011"/>
    </source>
</evidence>
<feature type="compositionally biased region" description="Polar residues" evidence="1">
    <location>
        <begin position="152"/>
        <end position="161"/>
    </location>
</feature>
<dbReference type="AlphaFoldDB" id="A0A291QEL1"/>
<evidence type="ECO:0000256" key="1">
    <source>
        <dbReference type="SAM" id="MobiDB-lite"/>
    </source>
</evidence>
<sequence>MHHHDHTRAAGTERPRGPARRPGDASPAGLLGLQRGAGNAAVVQLLRQAGHPGAREEPQVQRSTVHDVLRSAGKALDDTTRTDMETRLGADFSDVRLHTDAAAKASAAEVGARAYTSGSHVVIGEGGADRHTLAHELTHVIQQRQGPVAGTDNGSGLSVSDPSDRFEREAEANAHRALSADAPATAALSREANAGAAHATTDVQRYASGRVKSLVSEQDEGPYFESQAPQGTLVEDPDRVGKHSVNHLDARTHDPFQQDVTEESGQDRPAGEHGLPLRVAGDGTMAVHDTEREPKEFYATQAVIDASNEALWGANGVGSKYRLVARGAQISVQSPADGRSVVLKRVQPEARNNPTNAASGFANLLKSECIDVARELMGGGRQTDVVLADQDVRPWEDATVDSVAGDLADHVDAPDAATPERYGGALREHPGAMDAASADLGVNKAAAPQVGEGFTTVSLGQSDKLDFADSATPTERPQDIWGFHFAGVAAISADGQDRVTLENYTRTGNSGDALKALLPKLVEQFKAKTAIPLLRPGGKPLPRGSEMDQVNKLLQGLAGNVQQGTQEFMRLSAAKDEWNSKWFFRMYGSGAGQTFHEQQYDSGRGDFVNPLTLRVRKRRQQPTES</sequence>
<feature type="region of interest" description="Disordered" evidence="1">
    <location>
        <begin position="1"/>
        <end position="32"/>
    </location>
</feature>
<gene>
    <name evidence="3" type="ORF">KY5_5024</name>
</gene>
<accession>A0A291QEL1</accession>
<dbReference type="EMBL" id="CP022685">
    <property type="protein sequence ID" value="ATL30042.1"/>
    <property type="molecule type" value="Genomic_DNA"/>
</dbReference>
<keyword evidence="4" id="KW-1185">Reference proteome</keyword>
<feature type="region of interest" description="Disordered" evidence="1">
    <location>
        <begin position="146"/>
        <end position="166"/>
    </location>
</feature>
<reference evidence="3 4" key="1">
    <citation type="submission" date="2017-08" db="EMBL/GenBank/DDBJ databases">
        <title>Complete Genome Sequence of Streptomyces formicae KY5, the formicamycin producer.</title>
        <authorList>
            <person name="Holmes N.A."/>
            <person name="Devine R."/>
            <person name="Qin Z."/>
            <person name="Seipke R.F."/>
            <person name="Wilkinson B."/>
            <person name="Hutchings M.I."/>
        </authorList>
    </citation>
    <scope>NUCLEOTIDE SEQUENCE [LARGE SCALE GENOMIC DNA]</scope>
    <source>
        <strain evidence="3 4">KY5</strain>
    </source>
</reference>
<dbReference type="Proteomes" id="UP000221011">
    <property type="component" value="Chromosome"/>
</dbReference>
<evidence type="ECO:0000313" key="3">
    <source>
        <dbReference type="EMBL" id="ATL30042.1"/>
    </source>
</evidence>
<proteinExistence type="predicted"/>
<dbReference type="InterPro" id="IPR025295">
    <property type="entry name" value="eCIS_core_dom"/>
</dbReference>
<evidence type="ECO:0000259" key="2">
    <source>
        <dbReference type="Pfam" id="PF13699"/>
    </source>
</evidence>
<feature type="domain" description="eCIS core" evidence="2">
    <location>
        <begin position="76"/>
        <end position="146"/>
    </location>
</feature>
<feature type="compositionally biased region" description="Basic and acidic residues" evidence="1">
    <location>
        <begin position="236"/>
        <end position="256"/>
    </location>
</feature>
<organism evidence="3 4">
    <name type="scientific">Streptomyces formicae</name>
    <dbReference type="NCBI Taxonomy" id="1616117"/>
    <lineage>
        <taxon>Bacteria</taxon>
        <taxon>Bacillati</taxon>
        <taxon>Actinomycetota</taxon>
        <taxon>Actinomycetes</taxon>
        <taxon>Kitasatosporales</taxon>
        <taxon>Streptomycetaceae</taxon>
        <taxon>Streptomyces</taxon>
    </lineage>
</organism>
<feature type="region of interest" description="Disordered" evidence="1">
    <location>
        <begin position="220"/>
        <end position="278"/>
    </location>
</feature>
<protein>
    <recommendedName>
        <fullName evidence="2">eCIS core domain-containing protein</fullName>
    </recommendedName>
</protein>
<dbReference type="KEGG" id="sfk:KY5_5024"/>
<dbReference type="RefSeq" id="WP_098244409.1">
    <property type="nucleotide sequence ID" value="NZ_CP022685.1"/>
</dbReference>
<feature type="compositionally biased region" description="Basic and acidic residues" evidence="1">
    <location>
        <begin position="7"/>
        <end position="16"/>
    </location>
</feature>
<name>A0A291QEL1_9ACTN</name>
<dbReference type="Pfam" id="PF13699">
    <property type="entry name" value="eCIS_core"/>
    <property type="match status" value="1"/>
</dbReference>